<reference evidence="6 7" key="1">
    <citation type="journal article" date="2021" name="Elife">
        <title>Chloroplast acquisition without the gene transfer in kleptoplastic sea slugs, Plakobranchus ocellatus.</title>
        <authorList>
            <person name="Maeda T."/>
            <person name="Takahashi S."/>
            <person name="Yoshida T."/>
            <person name="Shimamura S."/>
            <person name="Takaki Y."/>
            <person name="Nagai Y."/>
            <person name="Toyoda A."/>
            <person name="Suzuki Y."/>
            <person name="Arimoto A."/>
            <person name="Ishii H."/>
            <person name="Satoh N."/>
            <person name="Nishiyama T."/>
            <person name="Hasebe M."/>
            <person name="Maruyama T."/>
            <person name="Minagawa J."/>
            <person name="Obokata J."/>
            <person name="Shigenobu S."/>
        </authorList>
    </citation>
    <scope>NUCLEOTIDE SEQUENCE [LARGE SCALE GENOMIC DNA]</scope>
</reference>
<dbReference type="Pfam" id="PF00023">
    <property type="entry name" value="Ank"/>
    <property type="match status" value="1"/>
</dbReference>
<keyword evidence="7" id="KW-1185">Reference proteome</keyword>
<dbReference type="AlphaFoldDB" id="A0AAV4IN14"/>
<evidence type="ECO:0000256" key="2">
    <source>
        <dbReference type="ARBA" id="ARBA00022737"/>
    </source>
</evidence>
<dbReference type="GO" id="GO:0051480">
    <property type="term" value="P:regulation of cytosolic calcium ion concentration"/>
    <property type="evidence" value="ECO:0007669"/>
    <property type="project" value="TreeGrafter"/>
</dbReference>
<name>A0AAV4IN14_9GAST</name>
<dbReference type="GO" id="GO:0070679">
    <property type="term" value="F:inositol 1,4,5 trisphosphate binding"/>
    <property type="evidence" value="ECO:0007669"/>
    <property type="project" value="TreeGrafter"/>
</dbReference>
<dbReference type="PANTHER" id="PTHR10117:SF54">
    <property type="entry name" value="TRANSIENT RECEPTOR POTENTIAL-GAMMA PROTEIN"/>
    <property type="match status" value="1"/>
</dbReference>
<comment type="caution">
    <text evidence="6">The sequence shown here is derived from an EMBL/GenBank/DDBJ whole genome shotgun (WGS) entry which is preliminary data.</text>
</comment>
<organism evidence="6 7">
    <name type="scientific">Elysia marginata</name>
    <dbReference type="NCBI Taxonomy" id="1093978"/>
    <lineage>
        <taxon>Eukaryota</taxon>
        <taxon>Metazoa</taxon>
        <taxon>Spiralia</taxon>
        <taxon>Lophotrochozoa</taxon>
        <taxon>Mollusca</taxon>
        <taxon>Gastropoda</taxon>
        <taxon>Heterobranchia</taxon>
        <taxon>Euthyneura</taxon>
        <taxon>Panpulmonata</taxon>
        <taxon>Sacoglossa</taxon>
        <taxon>Placobranchoidea</taxon>
        <taxon>Plakobranchidae</taxon>
        <taxon>Elysia</taxon>
    </lineage>
</organism>
<keyword evidence="3" id="KW-0406">Ion transport</keyword>
<dbReference type="InterPro" id="IPR036770">
    <property type="entry name" value="Ankyrin_rpt-contain_sf"/>
</dbReference>
<dbReference type="Gene3D" id="1.25.40.20">
    <property type="entry name" value="Ankyrin repeat-containing domain"/>
    <property type="match status" value="2"/>
</dbReference>
<feature type="domain" description="Transient receptor ion channel" evidence="5">
    <location>
        <begin position="177"/>
        <end position="239"/>
    </location>
</feature>
<keyword evidence="2" id="KW-0677">Repeat</keyword>
<dbReference type="SUPFAM" id="SSF48403">
    <property type="entry name" value="Ankyrin repeat"/>
    <property type="match status" value="1"/>
</dbReference>
<accession>A0AAV4IN14</accession>
<sequence>MSSFSCSIFSASKLTFRWTFGLTDEERVFLNAAYLGDVGIVRQSLEDSVESSLNVNCVDYMGRNALHLAIDSEKLDVIEILLDNLSFNCIEEALLHAISKGATKIVKIIIEHPNFMAGEDKLRRMGGGDAFFRLEEKSQFPPDITPLILAAHYNNHEIIQMFLSRNHTIEKPHPISCNCQDCVTKQNYDSLKRSRSRLNAYRALASPAYMALSSPDPIMTTFELRQEMMRLAEVEKEFKVG</sequence>
<dbReference type="GO" id="GO:0034703">
    <property type="term" value="C:cation channel complex"/>
    <property type="evidence" value="ECO:0007669"/>
    <property type="project" value="TreeGrafter"/>
</dbReference>
<protein>
    <submittedName>
        <fullName evidence="6">Short transient receptor potential channel</fullName>
    </submittedName>
</protein>
<evidence type="ECO:0000256" key="4">
    <source>
        <dbReference type="ARBA" id="ARBA00023303"/>
    </source>
</evidence>
<proteinExistence type="predicted"/>
<evidence type="ECO:0000313" key="6">
    <source>
        <dbReference type="EMBL" id="GFS11075.1"/>
    </source>
</evidence>
<dbReference type="InterPro" id="IPR013555">
    <property type="entry name" value="TRP_dom"/>
</dbReference>
<dbReference type="GO" id="GO:0015279">
    <property type="term" value="F:store-operated calcium channel activity"/>
    <property type="evidence" value="ECO:0007669"/>
    <property type="project" value="TreeGrafter"/>
</dbReference>
<dbReference type="SMART" id="SM01420">
    <property type="entry name" value="TRP_2"/>
    <property type="match status" value="1"/>
</dbReference>
<evidence type="ECO:0000259" key="5">
    <source>
        <dbReference type="SMART" id="SM01420"/>
    </source>
</evidence>
<dbReference type="PANTHER" id="PTHR10117">
    <property type="entry name" value="TRANSIENT RECEPTOR POTENTIAL CHANNEL"/>
    <property type="match status" value="1"/>
</dbReference>
<keyword evidence="4" id="KW-0407">Ion channel</keyword>
<dbReference type="Proteomes" id="UP000762676">
    <property type="component" value="Unassembled WGS sequence"/>
</dbReference>
<keyword evidence="1" id="KW-0813">Transport</keyword>
<dbReference type="Pfam" id="PF08344">
    <property type="entry name" value="TRP_2"/>
    <property type="match status" value="1"/>
</dbReference>
<evidence type="ECO:0000313" key="7">
    <source>
        <dbReference type="Proteomes" id="UP000762676"/>
    </source>
</evidence>
<gene>
    <name evidence="6" type="ORF">ElyMa_001337800</name>
</gene>
<dbReference type="InterPro" id="IPR002153">
    <property type="entry name" value="TRPC_channel"/>
</dbReference>
<dbReference type="GO" id="GO:0005886">
    <property type="term" value="C:plasma membrane"/>
    <property type="evidence" value="ECO:0007669"/>
    <property type="project" value="TreeGrafter"/>
</dbReference>
<dbReference type="InterPro" id="IPR002110">
    <property type="entry name" value="Ankyrin_rpt"/>
</dbReference>
<evidence type="ECO:0000256" key="1">
    <source>
        <dbReference type="ARBA" id="ARBA00022448"/>
    </source>
</evidence>
<dbReference type="EMBL" id="BMAT01002659">
    <property type="protein sequence ID" value="GFS11075.1"/>
    <property type="molecule type" value="Genomic_DNA"/>
</dbReference>
<dbReference type="SMART" id="SM00248">
    <property type="entry name" value="ANK"/>
    <property type="match status" value="2"/>
</dbReference>
<keyword evidence="6" id="KW-0675">Receptor</keyword>
<evidence type="ECO:0000256" key="3">
    <source>
        <dbReference type="ARBA" id="ARBA00023065"/>
    </source>
</evidence>